<dbReference type="SUPFAM" id="SSF53187">
    <property type="entry name" value="Zn-dependent exopeptidases"/>
    <property type="match status" value="1"/>
</dbReference>
<keyword evidence="14" id="KW-0333">Golgi apparatus</keyword>
<evidence type="ECO:0000256" key="15">
    <source>
        <dbReference type="ARBA" id="ARBA00023049"/>
    </source>
</evidence>
<evidence type="ECO:0000313" key="23">
    <source>
        <dbReference type="EMBL" id="MDC7675126.1"/>
    </source>
</evidence>
<comment type="caution">
    <text evidence="23">The sequence shown here is derived from an EMBL/GenBank/DDBJ whole genome shotgun (WGS) entry which is preliminary data.</text>
</comment>
<evidence type="ECO:0000256" key="7">
    <source>
        <dbReference type="ARBA" id="ARBA00022645"/>
    </source>
</evidence>
<gene>
    <name evidence="23" type="ORF">PQU98_03230</name>
</gene>
<keyword evidence="13" id="KW-0862">Zinc</keyword>
<dbReference type="Pfam" id="PF04389">
    <property type="entry name" value="Peptidase_M28"/>
    <property type="match status" value="1"/>
</dbReference>
<evidence type="ECO:0000259" key="22">
    <source>
        <dbReference type="Pfam" id="PF04389"/>
    </source>
</evidence>
<keyword evidence="18" id="KW-0458">Lysosome</keyword>
<keyword evidence="10 21" id="KW-0732">Signal</keyword>
<evidence type="ECO:0000256" key="9">
    <source>
        <dbReference type="ARBA" id="ARBA00022723"/>
    </source>
</evidence>
<keyword evidence="24" id="KW-1185">Reference proteome</keyword>
<evidence type="ECO:0000256" key="16">
    <source>
        <dbReference type="ARBA" id="ARBA00023145"/>
    </source>
</evidence>
<feature type="domain" description="Peptidase M28" evidence="22">
    <location>
        <begin position="279"/>
        <end position="476"/>
    </location>
</feature>
<feature type="chain" id="PRO_5045761034" description="Carboxypeptidase Q" evidence="21">
    <location>
        <begin position="21"/>
        <end position="492"/>
    </location>
</feature>
<keyword evidence="12" id="KW-0256">Endoplasmic reticulum</keyword>
<dbReference type="Gene3D" id="3.50.30.30">
    <property type="match status" value="1"/>
</dbReference>
<evidence type="ECO:0000256" key="12">
    <source>
        <dbReference type="ARBA" id="ARBA00022824"/>
    </source>
</evidence>
<dbReference type="InterPro" id="IPR007484">
    <property type="entry name" value="Peptidase_M28"/>
</dbReference>
<comment type="subcellular location">
    <subcellularLocation>
        <location evidence="1">Endoplasmic reticulum</location>
    </subcellularLocation>
    <subcellularLocation>
        <location evidence="3">Golgi apparatus</location>
    </subcellularLocation>
    <subcellularLocation>
        <location evidence="2">Lysosome</location>
    </subcellularLocation>
    <subcellularLocation>
        <location evidence="4">Secreted</location>
    </subcellularLocation>
</comment>
<organism evidence="23 24">
    <name type="scientific">Asticcacaulis machinosus</name>
    <dbReference type="NCBI Taxonomy" id="2984211"/>
    <lineage>
        <taxon>Bacteria</taxon>
        <taxon>Pseudomonadati</taxon>
        <taxon>Pseudomonadota</taxon>
        <taxon>Alphaproteobacteria</taxon>
        <taxon>Caulobacterales</taxon>
        <taxon>Caulobacteraceae</taxon>
        <taxon>Asticcacaulis</taxon>
    </lineage>
</organism>
<evidence type="ECO:0000256" key="5">
    <source>
        <dbReference type="ARBA" id="ARBA00014116"/>
    </source>
</evidence>
<evidence type="ECO:0000256" key="6">
    <source>
        <dbReference type="ARBA" id="ARBA00022525"/>
    </source>
</evidence>
<evidence type="ECO:0000256" key="17">
    <source>
        <dbReference type="ARBA" id="ARBA00023180"/>
    </source>
</evidence>
<evidence type="ECO:0000256" key="13">
    <source>
        <dbReference type="ARBA" id="ARBA00022833"/>
    </source>
</evidence>
<dbReference type="RefSeq" id="WP_272743438.1">
    <property type="nucleotide sequence ID" value="NZ_JAQQKV010000001.1"/>
</dbReference>
<keyword evidence="8" id="KW-0645">Protease</keyword>
<dbReference type="Proteomes" id="UP001218579">
    <property type="component" value="Unassembled WGS sequence"/>
</dbReference>
<evidence type="ECO:0000256" key="10">
    <source>
        <dbReference type="ARBA" id="ARBA00022729"/>
    </source>
</evidence>
<dbReference type="PANTHER" id="PTHR12053">
    <property type="entry name" value="PROTEASE FAMILY M28 PLASMA GLUTAMATE CARBOXYPEPTIDASE-RELATED"/>
    <property type="match status" value="1"/>
</dbReference>
<sequence>MRTKTVCVSALMGLSLIAMAASPVVAQSKAKKVEQVRPDIKLAPEVEAAKLRDAALKSNEAYEFVSQLTTRFGARPAGSESERNSAVWAAEELKKMGFDTVRIDTFPLALWERGAEGLEITGPFAQKMVVTALGGSGATPPEGVTGEAAIFETYQDFTTSTADLRGKIVVILQPTVRTQTGVGYGVGSGSMRRQGPESAKARGAIGYVMRSLGTEDHRFAHTGATRFLGDEGLPALAISPPDAEQFERLLKLQREGKAGPLRLKLLSTPKFLGNGTSQNVVAEIKGRTRPSEIITIGGHLDSWDLGTGAIDDGAGVAITMAAAKVMIDNKMRPERTVRVVFWGSEEVSQPNDKGLSGAVAYAEKYAIAGSGETHIAAAESDFGADVVYSLNLPKASDETFKATLGNVLFPLNIYADRADSTGGGPDTGPLKTKGVPVFSLQQNGTDYFDVHHTVDDVLDRIDPKKMDQNVAAWAATVWMIANTSVTFAPNPK</sequence>
<evidence type="ECO:0000256" key="14">
    <source>
        <dbReference type="ARBA" id="ARBA00023034"/>
    </source>
</evidence>
<evidence type="ECO:0000313" key="24">
    <source>
        <dbReference type="Proteomes" id="UP001218579"/>
    </source>
</evidence>
<evidence type="ECO:0000256" key="2">
    <source>
        <dbReference type="ARBA" id="ARBA00004371"/>
    </source>
</evidence>
<evidence type="ECO:0000256" key="1">
    <source>
        <dbReference type="ARBA" id="ARBA00004240"/>
    </source>
</evidence>
<evidence type="ECO:0000256" key="18">
    <source>
        <dbReference type="ARBA" id="ARBA00023228"/>
    </source>
</evidence>
<dbReference type="PANTHER" id="PTHR12053:SF3">
    <property type="entry name" value="CARBOXYPEPTIDASE Q"/>
    <property type="match status" value="1"/>
</dbReference>
<evidence type="ECO:0000256" key="8">
    <source>
        <dbReference type="ARBA" id="ARBA00022670"/>
    </source>
</evidence>
<dbReference type="EMBL" id="JAQQKV010000001">
    <property type="protein sequence ID" value="MDC7675126.1"/>
    <property type="molecule type" value="Genomic_DNA"/>
</dbReference>
<name>A0ABT5HFX3_9CAUL</name>
<keyword evidence="9" id="KW-0479">Metal-binding</keyword>
<evidence type="ECO:0000256" key="19">
    <source>
        <dbReference type="ARBA" id="ARBA00025833"/>
    </source>
</evidence>
<dbReference type="Gene3D" id="3.40.630.10">
    <property type="entry name" value="Zn peptidases"/>
    <property type="match status" value="1"/>
</dbReference>
<keyword evidence="17" id="KW-0325">Glycoprotein</keyword>
<keyword evidence="15" id="KW-0482">Metalloprotease</keyword>
<accession>A0ABT5HFX3</accession>
<evidence type="ECO:0000256" key="4">
    <source>
        <dbReference type="ARBA" id="ARBA00004613"/>
    </source>
</evidence>
<reference evidence="23 24" key="1">
    <citation type="submission" date="2023-01" db="EMBL/GenBank/DDBJ databases">
        <title>Novel species of the genus Asticcacaulis isolated from rivers.</title>
        <authorList>
            <person name="Lu H."/>
        </authorList>
    </citation>
    <scope>NUCLEOTIDE SEQUENCE [LARGE SCALE GENOMIC DNA]</scope>
    <source>
        <strain evidence="23 24">LKC15W</strain>
    </source>
</reference>
<evidence type="ECO:0000256" key="21">
    <source>
        <dbReference type="SAM" id="SignalP"/>
    </source>
</evidence>
<evidence type="ECO:0000256" key="3">
    <source>
        <dbReference type="ARBA" id="ARBA00004555"/>
    </source>
</evidence>
<keyword evidence="16" id="KW-0865">Zymogen</keyword>
<keyword evidence="11" id="KW-0378">Hydrolase</keyword>
<evidence type="ECO:0000256" key="20">
    <source>
        <dbReference type="ARBA" id="ARBA00033328"/>
    </source>
</evidence>
<protein>
    <recommendedName>
        <fullName evidence="5">Carboxypeptidase Q</fullName>
    </recommendedName>
    <alternativeName>
        <fullName evidence="20">Plasma glutamate carboxypeptidase</fullName>
    </alternativeName>
</protein>
<comment type="subunit">
    <text evidence="19">Homodimer. The monomeric form is inactive while the homodimer is active.</text>
</comment>
<keyword evidence="6" id="KW-0964">Secreted</keyword>
<keyword evidence="7" id="KW-0121">Carboxypeptidase</keyword>
<dbReference type="InterPro" id="IPR039866">
    <property type="entry name" value="CPQ"/>
</dbReference>
<evidence type="ECO:0000256" key="11">
    <source>
        <dbReference type="ARBA" id="ARBA00022801"/>
    </source>
</evidence>
<proteinExistence type="predicted"/>
<feature type="signal peptide" evidence="21">
    <location>
        <begin position="1"/>
        <end position="20"/>
    </location>
</feature>